<accession>A0A4R2NI22</accession>
<keyword evidence="1" id="KW-1133">Transmembrane helix</keyword>
<dbReference type="Proteomes" id="UP000294564">
    <property type="component" value="Unassembled WGS sequence"/>
</dbReference>
<dbReference type="AlphaFoldDB" id="A0A4R2NI22"/>
<dbReference type="OrthoDB" id="1445030at2"/>
<keyword evidence="1" id="KW-0812">Transmembrane</keyword>
<name>A0A4R2NI22_9FLAO</name>
<feature type="transmembrane region" description="Helical" evidence="1">
    <location>
        <begin position="6"/>
        <end position="23"/>
    </location>
</feature>
<organism evidence="2 3">
    <name type="scientific">Tenacibaculum skagerrakense</name>
    <dbReference type="NCBI Taxonomy" id="186571"/>
    <lineage>
        <taxon>Bacteria</taxon>
        <taxon>Pseudomonadati</taxon>
        <taxon>Bacteroidota</taxon>
        <taxon>Flavobacteriia</taxon>
        <taxon>Flavobacteriales</taxon>
        <taxon>Flavobacteriaceae</taxon>
        <taxon>Tenacibaculum</taxon>
    </lineage>
</organism>
<protein>
    <recommendedName>
        <fullName evidence="4">MORN repeat protein</fullName>
    </recommendedName>
</protein>
<evidence type="ECO:0000313" key="2">
    <source>
        <dbReference type="EMBL" id="TCP21047.1"/>
    </source>
</evidence>
<dbReference type="RefSeq" id="WP_132796089.1">
    <property type="nucleotide sequence ID" value="NZ_SLXM01000025.1"/>
</dbReference>
<evidence type="ECO:0000256" key="1">
    <source>
        <dbReference type="SAM" id="Phobius"/>
    </source>
</evidence>
<evidence type="ECO:0008006" key="4">
    <source>
        <dbReference type="Google" id="ProtNLM"/>
    </source>
</evidence>
<keyword evidence="3" id="KW-1185">Reference proteome</keyword>
<dbReference type="EMBL" id="SLXM01000025">
    <property type="protein sequence ID" value="TCP21047.1"/>
    <property type="molecule type" value="Genomic_DNA"/>
</dbReference>
<sequence length="168" mass="19973">MKLQKIIIFFLSISTVTLGFLYFKVKNQNKHFTESKNNKFEWKNGDEILNSYWKKNDKLASQFFDQNFDNNYEIIRTFTTYGKLYQTSFDRNENGVYEKVECFNITGEKVGEIIDYDEDGIPEEFSLFINSVKKLKFKDENYDGIFEKLTITNDSIITETLTEKIFDK</sequence>
<gene>
    <name evidence="2" type="ORF">EV195_1251</name>
</gene>
<reference evidence="2 3" key="1">
    <citation type="submission" date="2019-03" db="EMBL/GenBank/DDBJ databases">
        <title>Genomic Encyclopedia of Type Strains, Phase IV (KMG-IV): sequencing the most valuable type-strain genomes for metagenomic binning, comparative biology and taxonomic classification.</title>
        <authorList>
            <person name="Goeker M."/>
        </authorList>
    </citation>
    <scope>NUCLEOTIDE SEQUENCE [LARGE SCALE GENOMIC DNA]</scope>
    <source>
        <strain evidence="2 3">DSM 14836</strain>
    </source>
</reference>
<comment type="caution">
    <text evidence="2">The sequence shown here is derived from an EMBL/GenBank/DDBJ whole genome shotgun (WGS) entry which is preliminary data.</text>
</comment>
<proteinExistence type="predicted"/>
<keyword evidence="1" id="KW-0472">Membrane</keyword>
<evidence type="ECO:0000313" key="3">
    <source>
        <dbReference type="Proteomes" id="UP000294564"/>
    </source>
</evidence>